<dbReference type="Proteomes" id="UP001589627">
    <property type="component" value="Unassembled WGS sequence"/>
</dbReference>
<evidence type="ECO:0000313" key="3">
    <source>
        <dbReference type="EMBL" id="MFB9838728.1"/>
    </source>
</evidence>
<sequence>MSVTSSGKATEQPATLADLLTESLLTAVTTLRDRFLAIFELQLEATHGPMPASTLASLRDTALQVTAGHHGKLGLTTPTRRSSRFTRARCSRRRRGLSAGTSSRTWPGPSCGAAAYAMRIPALGRRRRPRPGSCTGRHASAGGKSGQRTRGWPGEPHTVRRHLGGA</sequence>
<comment type="caution">
    <text evidence="3">The sequence shown here is derived from an EMBL/GenBank/DDBJ whole genome shotgun (WGS) entry which is preliminary data.</text>
</comment>
<evidence type="ECO:0000313" key="4">
    <source>
        <dbReference type="Proteomes" id="UP001589627"/>
    </source>
</evidence>
<gene>
    <name evidence="3" type="ORF">ACFFNX_41935</name>
</gene>
<evidence type="ECO:0000256" key="1">
    <source>
        <dbReference type="SAM" id="MobiDB-lite"/>
    </source>
</evidence>
<evidence type="ECO:0000259" key="2">
    <source>
        <dbReference type="Pfam" id="PF17940"/>
    </source>
</evidence>
<dbReference type="InterPro" id="IPR041583">
    <property type="entry name" value="TetR_C_31"/>
</dbReference>
<accession>A0ABV5YVQ1</accession>
<protein>
    <recommendedName>
        <fullName evidence="2">Tetracyclin repressor-like C-terminal group 31 domain-containing protein</fullName>
    </recommendedName>
</protein>
<name>A0ABV5YVQ1_9ACTN</name>
<proteinExistence type="predicted"/>
<feature type="compositionally biased region" description="Basic residues" evidence="1">
    <location>
        <begin position="81"/>
        <end position="96"/>
    </location>
</feature>
<organism evidence="3 4">
    <name type="scientific">Actinoallomurus acaciae</name>
    <dbReference type="NCBI Taxonomy" id="502577"/>
    <lineage>
        <taxon>Bacteria</taxon>
        <taxon>Bacillati</taxon>
        <taxon>Actinomycetota</taxon>
        <taxon>Actinomycetes</taxon>
        <taxon>Streptosporangiales</taxon>
        <taxon>Thermomonosporaceae</taxon>
        <taxon>Actinoallomurus</taxon>
    </lineage>
</organism>
<dbReference type="EMBL" id="JBHLZP010000565">
    <property type="protein sequence ID" value="MFB9838728.1"/>
    <property type="molecule type" value="Genomic_DNA"/>
</dbReference>
<dbReference type="Pfam" id="PF17940">
    <property type="entry name" value="TetR_C_31"/>
    <property type="match status" value="1"/>
</dbReference>
<feature type="region of interest" description="Disordered" evidence="1">
    <location>
        <begin position="71"/>
        <end position="106"/>
    </location>
</feature>
<dbReference type="Gene3D" id="1.10.357.10">
    <property type="entry name" value="Tetracycline Repressor, domain 2"/>
    <property type="match status" value="1"/>
</dbReference>
<reference evidence="3 4" key="1">
    <citation type="submission" date="2024-09" db="EMBL/GenBank/DDBJ databases">
        <authorList>
            <person name="Sun Q."/>
            <person name="Mori K."/>
        </authorList>
    </citation>
    <scope>NUCLEOTIDE SEQUENCE [LARGE SCALE GENOMIC DNA]</scope>
    <source>
        <strain evidence="3 4">TBRC 0563</strain>
    </source>
</reference>
<dbReference type="RefSeq" id="WP_378211803.1">
    <property type="nucleotide sequence ID" value="NZ_JBHLZP010000565.1"/>
</dbReference>
<keyword evidence="4" id="KW-1185">Reference proteome</keyword>
<feature type="region of interest" description="Disordered" evidence="1">
    <location>
        <begin position="124"/>
        <end position="166"/>
    </location>
</feature>
<feature type="domain" description="Tetracyclin repressor-like C-terminal group 31" evidence="2">
    <location>
        <begin position="12"/>
        <end position="83"/>
    </location>
</feature>